<dbReference type="RefSeq" id="WP_284253799.1">
    <property type="nucleotide sequence ID" value="NZ_BAAAQO010000002.1"/>
</dbReference>
<keyword evidence="1" id="KW-1133">Transmembrane helix</keyword>
<evidence type="ECO:0000313" key="3">
    <source>
        <dbReference type="Proteomes" id="UP001157034"/>
    </source>
</evidence>
<proteinExistence type="predicted"/>
<reference evidence="3" key="1">
    <citation type="journal article" date="2019" name="Int. J. Syst. Evol. Microbiol.">
        <title>The Global Catalogue of Microorganisms (GCM) 10K type strain sequencing project: providing services to taxonomists for standard genome sequencing and annotation.</title>
        <authorList>
            <consortium name="The Broad Institute Genomics Platform"/>
            <consortium name="The Broad Institute Genome Sequencing Center for Infectious Disease"/>
            <person name="Wu L."/>
            <person name="Ma J."/>
        </authorList>
    </citation>
    <scope>NUCLEOTIDE SEQUENCE [LARGE SCALE GENOMIC DNA]</scope>
    <source>
        <strain evidence="3">NBRC 108894</strain>
    </source>
</reference>
<name>A0ABQ6K2T4_9MICO</name>
<feature type="transmembrane region" description="Helical" evidence="1">
    <location>
        <begin position="83"/>
        <end position="102"/>
    </location>
</feature>
<keyword evidence="1" id="KW-0812">Transmembrane</keyword>
<gene>
    <name evidence="2" type="ORF">GCM10025881_17590</name>
</gene>
<keyword evidence="3" id="KW-1185">Reference proteome</keyword>
<keyword evidence="1" id="KW-0472">Membrane</keyword>
<protein>
    <submittedName>
        <fullName evidence="2">Uncharacterized protein</fullName>
    </submittedName>
</protein>
<organism evidence="2 3">
    <name type="scientific">Pseudolysinimonas kribbensis</name>
    <dbReference type="NCBI Taxonomy" id="433641"/>
    <lineage>
        <taxon>Bacteria</taxon>
        <taxon>Bacillati</taxon>
        <taxon>Actinomycetota</taxon>
        <taxon>Actinomycetes</taxon>
        <taxon>Micrococcales</taxon>
        <taxon>Microbacteriaceae</taxon>
        <taxon>Pseudolysinimonas</taxon>
    </lineage>
</organism>
<dbReference type="Proteomes" id="UP001157034">
    <property type="component" value="Unassembled WGS sequence"/>
</dbReference>
<feature type="transmembrane region" description="Helical" evidence="1">
    <location>
        <begin position="29"/>
        <end position="48"/>
    </location>
</feature>
<sequence>MDLLALRVVAAIDAANVLTLTAISPRHALAGAAGFAPAAAGVALVHLFPRRRRLARALCAAGLIPNTALSLSAAGGTRRSRCLALYVGVGGALLGAGYLAALRRQRE</sequence>
<evidence type="ECO:0000313" key="2">
    <source>
        <dbReference type="EMBL" id="GMA94935.1"/>
    </source>
</evidence>
<evidence type="ECO:0000256" key="1">
    <source>
        <dbReference type="SAM" id="Phobius"/>
    </source>
</evidence>
<comment type="caution">
    <text evidence="2">The sequence shown here is derived from an EMBL/GenBank/DDBJ whole genome shotgun (WGS) entry which is preliminary data.</text>
</comment>
<accession>A0ABQ6K2T4</accession>
<dbReference type="EMBL" id="BSVB01000001">
    <property type="protein sequence ID" value="GMA94935.1"/>
    <property type="molecule type" value="Genomic_DNA"/>
</dbReference>